<comment type="caution">
    <text evidence="3">The sequence shown here is derived from an EMBL/GenBank/DDBJ whole genome shotgun (WGS) entry which is preliminary data.</text>
</comment>
<protein>
    <submittedName>
        <fullName evidence="3">Cytochrome biogenesis protein</fullName>
    </submittedName>
</protein>
<dbReference type="PANTHER" id="PTHR42208">
    <property type="entry name" value="HEAVY METAL TRANSPORTER-RELATED"/>
    <property type="match status" value="1"/>
</dbReference>
<keyword evidence="1" id="KW-0812">Transmembrane</keyword>
<proteinExistence type="predicted"/>
<feature type="transmembrane region" description="Helical" evidence="1">
    <location>
        <begin position="6"/>
        <end position="31"/>
    </location>
</feature>
<evidence type="ECO:0000259" key="2">
    <source>
        <dbReference type="Pfam" id="PF13386"/>
    </source>
</evidence>
<feature type="domain" description="Urease accessory protein UreH-like transmembrane" evidence="2">
    <location>
        <begin position="9"/>
        <end position="212"/>
    </location>
</feature>
<feature type="transmembrane region" description="Helical" evidence="1">
    <location>
        <begin position="161"/>
        <end position="185"/>
    </location>
</feature>
<evidence type="ECO:0000256" key="1">
    <source>
        <dbReference type="SAM" id="Phobius"/>
    </source>
</evidence>
<reference evidence="3" key="2">
    <citation type="submission" date="2023-01" db="EMBL/GenBank/DDBJ databases">
        <title>Draft genome sequence of Pseudoalteromonas tetraodonis strain NBRC 103034.</title>
        <authorList>
            <person name="Sun Q."/>
            <person name="Mori K."/>
        </authorList>
    </citation>
    <scope>NUCLEOTIDE SEQUENCE</scope>
    <source>
        <strain evidence="3">NBRC 103034</strain>
    </source>
</reference>
<feature type="transmembrane region" description="Helical" evidence="1">
    <location>
        <begin position="52"/>
        <end position="70"/>
    </location>
</feature>
<gene>
    <name evidence="3" type="ORF">GCM10007914_13860</name>
</gene>
<dbReference type="Proteomes" id="UP001161408">
    <property type="component" value="Unassembled WGS sequence"/>
</dbReference>
<feature type="transmembrane region" description="Helical" evidence="1">
    <location>
        <begin position="76"/>
        <end position="100"/>
    </location>
</feature>
<dbReference type="Pfam" id="PF13386">
    <property type="entry name" value="DsbD_2"/>
    <property type="match status" value="1"/>
</dbReference>
<feature type="transmembrane region" description="Helical" evidence="1">
    <location>
        <begin position="133"/>
        <end position="155"/>
    </location>
</feature>
<evidence type="ECO:0000313" key="3">
    <source>
        <dbReference type="EMBL" id="GLQ02505.1"/>
    </source>
</evidence>
<dbReference type="AlphaFoldDB" id="A0AA37S376"/>
<organism evidence="3 4">
    <name type="scientific">Pseudoalteromonas tetraodonis GFC</name>
    <dbReference type="NCBI Taxonomy" id="1315271"/>
    <lineage>
        <taxon>Bacteria</taxon>
        <taxon>Pseudomonadati</taxon>
        <taxon>Pseudomonadota</taxon>
        <taxon>Gammaproteobacteria</taxon>
        <taxon>Alteromonadales</taxon>
        <taxon>Pseudoalteromonadaceae</taxon>
        <taxon>Pseudoalteromonas</taxon>
    </lineage>
</organism>
<dbReference type="GeneID" id="99693432"/>
<sequence length="223" mass="24218">MIDPIFVSAFLMGLIGSGHCIAMCGGIASSLQLASNKRQTWLYSLAYNSGRALSYMLAGALVAGISSQFATQNSAFALFLSFLAGVFMLLVGVYIMRLAATLQWLEKLGKTLIWQHLIKLNKYLMPIDSPLKALGYGALWGWLPCGLVYSALTWAMTSGTAINGALVMLAFALGTFPAMITLGMAAQKLNTLFNHPWTRIILGSVIIWYGIYLLIIATDKLVH</sequence>
<keyword evidence="1" id="KW-0472">Membrane</keyword>
<feature type="transmembrane region" description="Helical" evidence="1">
    <location>
        <begin position="197"/>
        <end position="217"/>
    </location>
</feature>
<keyword evidence="4" id="KW-1185">Reference proteome</keyword>
<dbReference type="RefSeq" id="WP_064662838.1">
    <property type="nucleotide sequence ID" value="NZ_BJXY01000039.1"/>
</dbReference>
<dbReference type="EMBL" id="BSNE01000009">
    <property type="protein sequence ID" value="GLQ02505.1"/>
    <property type="molecule type" value="Genomic_DNA"/>
</dbReference>
<dbReference type="InterPro" id="IPR039447">
    <property type="entry name" value="UreH-like_TM_dom"/>
</dbReference>
<name>A0AA37S376_9GAMM</name>
<reference evidence="3" key="1">
    <citation type="journal article" date="2014" name="Int. J. Syst. Evol. Microbiol.">
        <title>Complete genome sequence of Corynebacterium casei LMG S-19264T (=DSM 44701T), isolated from a smear-ripened cheese.</title>
        <authorList>
            <consortium name="US DOE Joint Genome Institute (JGI-PGF)"/>
            <person name="Walter F."/>
            <person name="Albersmeier A."/>
            <person name="Kalinowski J."/>
            <person name="Ruckert C."/>
        </authorList>
    </citation>
    <scope>NUCLEOTIDE SEQUENCE</scope>
    <source>
        <strain evidence="3">NBRC 103034</strain>
    </source>
</reference>
<dbReference type="PANTHER" id="PTHR42208:SF1">
    <property type="entry name" value="HEAVY METAL TRANSPORTER"/>
    <property type="match status" value="1"/>
</dbReference>
<keyword evidence="1" id="KW-1133">Transmembrane helix</keyword>
<evidence type="ECO:0000313" key="4">
    <source>
        <dbReference type="Proteomes" id="UP001161408"/>
    </source>
</evidence>
<accession>A0AA37S376</accession>